<dbReference type="AlphaFoldDB" id="A0A4R9ASE5"/>
<keyword evidence="3" id="KW-1185">Reference proteome</keyword>
<protein>
    <submittedName>
        <fullName evidence="2">Uncharacterized protein</fullName>
    </submittedName>
</protein>
<accession>A0A4R9ASE5</accession>
<evidence type="ECO:0000313" key="3">
    <source>
        <dbReference type="Proteomes" id="UP000297983"/>
    </source>
</evidence>
<proteinExistence type="predicted"/>
<gene>
    <name evidence="2" type="ORF">E3T50_13660</name>
</gene>
<evidence type="ECO:0000256" key="1">
    <source>
        <dbReference type="SAM" id="MobiDB-lite"/>
    </source>
</evidence>
<name>A0A4R9ASE5_9MICO</name>
<comment type="caution">
    <text evidence="2">The sequence shown here is derived from an EMBL/GenBank/DDBJ whole genome shotgun (WGS) entry which is preliminary data.</text>
</comment>
<dbReference type="RefSeq" id="WP_134552644.1">
    <property type="nucleotide sequence ID" value="NZ_SOHL01000027.1"/>
</dbReference>
<evidence type="ECO:0000313" key="2">
    <source>
        <dbReference type="EMBL" id="TFD68212.1"/>
    </source>
</evidence>
<dbReference type="EMBL" id="SOHL01000027">
    <property type="protein sequence ID" value="TFD68212.1"/>
    <property type="molecule type" value="Genomic_DNA"/>
</dbReference>
<sequence length="457" mass="48822">MSSEIELVSDGDGLVAFGASADIERFLLSTGLDRAPSRNVDLHRLWSLSGTGAAAAQVGADLAANSGRWVKLTVESAEAIKEFGLMATKTPGVSHAMIGNPGEIKQWLQIANPTVLLSGPFALTALSTMMQQRAMQQQMDEIVEYLRELDEKVDDILRSQKDAVLADMIGVDLIIEDALTVRNHVGRVSEVTWSKVQACGMTLARTQGYSLRQLDNIAEKLEKKADLGEIARATKEAEPKVFEWLKVLARTVQLQDGVSILELDRVLDAAPSDLETHRFGLAQARQNRVDLIARTTARILAQMHATVQRANAKVILNPFDSPAAVKSSNQVAVGVLEFRGRLGIASGNESESARRWGQAVADARDKAFASASGGVSVAGRIGAETFYRATESFRAIDIDGDGIPDKPRAIAAAENASAAVKGAASGVTGGIGSILRRRTEKKASSDQSTPDAAPDEP</sequence>
<reference evidence="2 3" key="1">
    <citation type="submission" date="2019-03" db="EMBL/GenBank/DDBJ databases">
        <title>Genomics of glacier-inhabiting Cryobacterium strains.</title>
        <authorList>
            <person name="Liu Q."/>
            <person name="Xin Y.-H."/>
        </authorList>
    </citation>
    <scope>NUCLEOTIDE SEQUENCE [LARGE SCALE GENOMIC DNA]</scope>
    <source>
        <strain evidence="2 3">Hz16</strain>
    </source>
</reference>
<dbReference type="Proteomes" id="UP000297983">
    <property type="component" value="Unassembled WGS sequence"/>
</dbReference>
<organism evidence="2 3">
    <name type="scientific">Cryobacterium gelidum</name>
    <dbReference type="NCBI Taxonomy" id="1259164"/>
    <lineage>
        <taxon>Bacteria</taxon>
        <taxon>Bacillati</taxon>
        <taxon>Actinomycetota</taxon>
        <taxon>Actinomycetes</taxon>
        <taxon>Micrococcales</taxon>
        <taxon>Microbacteriaceae</taxon>
        <taxon>Cryobacterium</taxon>
    </lineage>
</organism>
<feature type="region of interest" description="Disordered" evidence="1">
    <location>
        <begin position="428"/>
        <end position="457"/>
    </location>
</feature>